<keyword evidence="8" id="KW-1133">Transmembrane helix</keyword>
<dbReference type="PRINTS" id="PR00420">
    <property type="entry name" value="RNGMNOXGNASE"/>
</dbReference>
<keyword evidence="8" id="KW-0812">Transmembrane</keyword>
<keyword evidence="8" id="KW-0472">Membrane</keyword>
<evidence type="ECO:0000256" key="2">
    <source>
        <dbReference type="ARBA" id="ARBA00004749"/>
    </source>
</evidence>
<evidence type="ECO:0000313" key="11">
    <source>
        <dbReference type="Proteomes" id="UP000199594"/>
    </source>
</evidence>
<comment type="similarity">
    <text evidence="3">Belongs to the UbiH/COQ6 family.</text>
</comment>
<evidence type="ECO:0000256" key="6">
    <source>
        <dbReference type="ARBA" id="ARBA00023002"/>
    </source>
</evidence>
<dbReference type="RefSeq" id="WP_425431920.1">
    <property type="nucleotide sequence ID" value="NZ_FPAQ01000016.1"/>
</dbReference>
<dbReference type="InterPro" id="IPR002938">
    <property type="entry name" value="FAD-bd"/>
</dbReference>
<dbReference type="PANTHER" id="PTHR43876">
    <property type="entry name" value="UBIQUINONE BIOSYNTHESIS MONOOXYGENASE COQ6, MITOCHONDRIAL"/>
    <property type="match status" value="1"/>
</dbReference>
<sequence length="414" mass="44464">MASMREARLEGVENKKEERVDIAIVGGGLVGASLGCALAALVERTGLRVAVIEPAPLDRQLAEPWQPSFDARASAIASGSARHFERLGVWEAMVEQAAPIRTIHVSERGRMGVTRLRAAELGVEALGHVVPNAWMGRALHGRLGELPVDWHCPASVEAIEPVAEGHRLTLSDGSTLEAGLTVLADGGRSGLKERLGIESRERPYEQVALIASVEISRPHDGIAYERFTAEGPIALLPLPGQAMELVWTHPRGEEARRQALSDGDFLAELQLAFGDRAGHFRRVGRRHAYPLSLVTARETVRPGLAVLGNAAHSLHPVAGQGFNLALRGVMDLVAAIEAGGERGEAPGSVAVLQDFEARRDGDRQDVIRFSDGLIRLFGLDHPVLSHARAAGLVGLNLVGPLRRTLARRAMGLER</sequence>
<keyword evidence="4" id="KW-0285">Flavoprotein</keyword>
<dbReference type="GO" id="GO:0008681">
    <property type="term" value="F:2-octaprenyl-6-methoxyphenol hydroxylase activity"/>
    <property type="evidence" value="ECO:0007669"/>
    <property type="project" value="TreeGrafter"/>
</dbReference>
<dbReference type="Proteomes" id="UP000199594">
    <property type="component" value="Unassembled WGS sequence"/>
</dbReference>
<dbReference type="UniPathway" id="UPA00232"/>
<evidence type="ECO:0000256" key="3">
    <source>
        <dbReference type="ARBA" id="ARBA00005349"/>
    </source>
</evidence>
<evidence type="ECO:0000256" key="4">
    <source>
        <dbReference type="ARBA" id="ARBA00022630"/>
    </source>
</evidence>
<organism evidence="10 11">
    <name type="scientific">Halomonas saccharevitans</name>
    <dbReference type="NCBI Taxonomy" id="416872"/>
    <lineage>
        <taxon>Bacteria</taxon>
        <taxon>Pseudomonadati</taxon>
        <taxon>Pseudomonadota</taxon>
        <taxon>Gammaproteobacteria</taxon>
        <taxon>Oceanospirillales</taxon>
        <taxon>Halomonadaceae</taxon>
        <taxon>Halomonas</taxon>
    </lineage>
</organism>
<keyword evidence="7" id="KW-0503">Monooxygenase</keyword>
<feature type="transmembrane region" description="Helical" evidence="8">
    <location>
        <begin position="20"/>
        <end position="42"/>
    </location>
</feature>
<reference evidence="10 11" key="1">
    <citation type="submission" date="2016-10" db="EMBL/GenBank/DDBJ databases">
        <authorList>
            <person name="de Groot N.N."/>
        </authorList>
    </citation>
    <scope>NUCLEOTIDE SEQUENCE [LARGE SCALE GENOMIC DNA]</scope>
    <source>
        <strain evidence="10 11">CGMCC 1.6493</strain>
    </source>
</reference>
<evidence type="ECO:0000313" key="10">
    <source>
        <dbReference type="EMBL" id="SFT72480.1"/>
    </source>
</evidence>
<protein>
    <submittedName>
        <fullName evidence="10">2-octaprenyl-6-methoxyphenol hydroxylase</fullName>
    </submittedName>
</protein>
<gene>
    <name evidence="10" type="ORF">SAMN04487956_11667</name>
</gene>
<keyword evidence="6" id="KW-0560">Oxidoreductase</keyword>
<evidence type="ECO:0000256" key="5">
    <source>
        <dbReference type="ARBA" id="ARBA00022827"/>
    </source>
</evidence>
<dbReference type="PANTHER" id="PTHR43876:SF8">
    <property type="entry name" value="2-OCTAPRENYL-6-METHOXYPHENOL HYDROXYLASE"/>
    <property type="match status" value="1"/>
</dbReference>
<dbReference type="NCBIfam" id="TIGR01988">
    <property type="entry name" value="Ubi-OHases"/>
    <property type="match status" value="1"/>
</dbReference>
<evidence type="ECO:0000256" key="1">
    <source>
        <dbReference type="ARBA" id="ARBA00001974"/>
    </source>
</evidence>
<dbReference type="GO" id="GO:0006744">
    <property type="term" value="P:ubiquinone biosynthetic process"/>
    <property type="evidence" value="ECO:0007669"/>
    <property type="project" value="UniProtKB-UniPathway"/>
</dbReference>
<evidence type="ECO:0000256" key="8">
    <source>
        <dbReference type="SAM" id="Phobius"/>
    </source>
</evidence>
<dbReference type="EMBL" id="FPAQ01000016">
    <property type="protein sequence ID" value="SFT72480.1"/>
    <property type="molecule type" value="Genomic_DNA"/>
</dbReference>
<keyword evidence="5" id="KW-0274">FAD</keyword>
<feature type="domain" description="FAD-binding" evidence="9">
    <location>
        <begin position="20"/>
        <end position="363"/>
    </location>
</feature>
<comment type="pathway">
    <text evidence="2">Cofactor biosynthesis; ubiquinone biosynthesis.</text>
</comment>
<proteinExistence type="inferred from homology"/>
<comment type="cofactor">
    <cofactor evidence="1">
        <name>FAD</name>
        <dbReference type="ChEBI" id="CHEBI:57692"/>
    </cofactor>
</comment>
<dbReference type="NCBIfam" id="NF004356">
    <property type="entry name" value="PRK05732.1"/>
    <property type="match status" value="1"/>
</dbReference>
<dbReference type="Pfam" id="PF01494">
    <property type="entry name" value="FAD_binding_3"/>
    <property type="match status" value="1"/>
</dbReference>
<dbReference type="InterPro" id="IPR010971">
    <property type="entry name" value="UbiH/COQ6"/>
</dbReference>
<accession>A0A1I7ACC6</accession>
<evidence type="ECO:0000259" key="9">
    <source>
        <dbReference type="Pfam" id="PF01494"/>
    </source>
</evidence>
<dbReference type="SUPFAM" id="SSF51905">
    <property type="entry name" value="FAD/NAD(P)-binding domain"/>
    <property type="match status" value="1"/>
</dbReference>
<dbReference type="Gene3D" id="3.50.50.60">
    <property type="entry name" value="FAD/NAD(P)-binding domain"/>
    <property type="match status" value="2"/>
</dbReference>
<dbReference type="AlphaFoldDB" id="A0A1I7ACC6"/>
<dbReference type="InterPro" id="IPR036188">
    <property type="entry name" value="FAD/NAD-bd_sf"/>
</dbReference>
<name>A0A1I7ACC6_9GAMM</name>
<dbReference type="InterPro" id="IPR051205">
    <property type="entry name" value="UbiH/COQ6_monooxygenase"/>
</dbReference>
<dbReference type="GO" id="GO:0071949">
    <property type="term" value="F:FAD binding"/>
    <property type="evidence" value="ECO:0007669"/>
    <property type="project" value="InterPro"/>
</dbReference>
<evidence type="ECO:0000256" key="7">
    <source>
        <dbReference type="ARBA" id="ARBA00023033"/>
    </source>
</evidence>